<dbReference type="Gene3D" id="3.30.465.10">
    <property type="match status" value="1"/>
</dbReference>
<dbReference type="GO" id="GO:0071949">
    <property type="term" value="F:FAD binding"/>
    <property type="evidence" value="ECO:0007669"/>
    <property type="project" value="InterPro"/>
</dbReference>
<feature type="domain" description="FAD-binding PCMH-type" evidence="4">
    <location>
        <begin position="1"/>
        <end position="177"/>
    </location>
</feature>
<dbReference type="Gene3D" id="3.30.43.10">
    <property type="entry name" value="Uridine Diphospho-n-acetylenolpyruvylglucosamine Reductase, domain 2"/>
    <property type="match status" value="1"/>
</dbReference>
<keyword evidence="2" id="KW-0274">FAD</keyword>
<dbReference type="Pfam" id="PF03450">
    <property type="entry name" value="CO_deh_flav_C"/>
    <property type="match status" value="1"/>
</dbReference>
<sequence>MIPPKFAYRRAGSAEEAVSLLAEYGDEAKILAGGHSLLPLMKLRLAQPEFLIDIGRVHELSYIRGEADHIAVGALTRYHDLEHSELLAAELPLLAHASGKVGDPQVRHRGTIGGSIAHGESASDVPAVVLALDGTLVVSGPSGVREIPSSEFFLGPFETVLEPDELLTEIRLPRPASPGWSFQKLTSRAIDWAIVAVAVQGSSVGLVNMGSTPLRASATERALADGASITDAAAQAAEGTSPFADRNASPEYRKHLARVLVRRGLEEAAGRAG</sequence>
<dbReference type="AlphaFoldDB" id="A0A9W6VZZ7"/>
<keyword evidence="3" id="KW-0560">Oxidoreductase</keyword>
<dbReference type="InterPro" id="IPR016169">
    <property type="entry name" value="FAD-bd_PCMH_sub2"/>
</dbReference>
<dbReference type="PANTHER" id="PTHR42659:SF2">
    <property type="entry name" value="XANTHINE DEHYDROGENASE SUBUNIT C-RELATED"/>
    <property type="match status" value="1"/>
</dbReference>
<protein>
    <submittedName>
        <fullName evidence="5">Carbon-monoxide dehydrogenase medium subunit</fullName>
    </submittedName>
</protein>
<dbReference type="InterPro" id="IPR002346">
    <property type="entry name" value="Mopterin_DH_FAD-bd"/>
</dbReference>
<name>A0A9W6VZZ7_9ACTN</name>
<dbReference type="Proteomes" id="UP001165074">
    <property type="component" value="Unassembled WGS sequence"/>
</dbReference>
<dbReference type="FunFam" id="3.30.465.10:FF:000017">
    <property type="entry name" value="Xanthine dehydrogenase, FAD binding subunit"/>
    <property type="match status" value="1"/>
</dbReference>
<dbReference type="PANTHER" id="PTHR42659">
    <property type="entry name" value="XANTHINE DEHYDROGENASE SUBUNIT C-RELATED"/>
    <property type="match status" value="1"/>
</dbReference>
<evidence type="ECO:0000313" key="5">
    <source>
        <dbReference type="EMBL" id="GLY91748.1"/>
    </source>
</evidence>
<evidence type="ECO:0000313" key="6">
    <source>
        <dbReference type="Proteomes" id="UP001165074"/>
    </source>
</evidence>
<dbReference type="InterPro" id="IPR016166">
    <property type="entry name" value="FAD-bd_PCMH"/>
</dbReference>
<evidence type="ECO:0000256" key="1">
    <source>
        <dbReference type="ARBA" id="ARBA00022630"/>
    </source>
</evidence>
<evidence type="ECO:0000259" key="4">
    <source>
        <dbReference type="PROSITE" id="PS51387"/>
    </source>
</evidence>
<keyword evidence="6" id="KW-1185">Reference proteome</keyword>
<dbReference type="InterPro" id="IPR051312">
    <property type="entry name" value="Diverse_Substr_Oxidored"/>
</dbReference>
<comment type="caution">
    <text evidence="5">The sequence shown here is derived from an EMBL/GenBank/DDBJ whole genome shotgun (WGS) entry which is preliminary data.</text>
</comment>
<dbReference type="InterPro" id="IPR005107">
    <property type="entry name" value="CO_DH_flav_C"/>
</dbReference>
<evidence type="ECO:0000256" key="2">
    <source>
        <dbReference type="ARBA" id="ARBA00022827"/>
    </source>
</evidence>
<dbReference type="SUPFAM" id="SSF56176">
    <property type="entry name" value="FAD-binding/transporter-associated domain-like"/>
    <property type="match status" value="1"/>
</dbReference>
<accession>A0A9W6VZZ7</accession>
<reference evidence="5" key="1">
    <citation type="submission" date="2023-03" db="EMBL/GenBank/DDBJ databases">
        <title>Actinoallomurus iriomotensis NBRC 103684.</title>
        <authorList>
            <person name="Ichikawa N."/>
            <person name="Sato H."/>
            <person name="Tonouchi N."/>
        </authorList>
    </citation>
    <scope>NUCLEOTIDE SEQUENCE</scope>
    <source>
        <strain evidence="5">NBRC 103684</strain>
    </source>
</reference>
<dbReference type="Gene3D" id="3.30.390.50">
    <property type="entry name" value="CO dehydrogenase flavoprotein, C-terminal domain"/>
    <property type="match status" value="1"/>
</dbReference>
<gene>
    <name evidence="5" type="primary">cutM</name>
    <name evidence="5" type="ORF">Airi02_096760</name>
</gene>
<dbReference type="SUPFAM" id="SSF55447">
    <property type="entry name" value="CO dehydrogenase flavoprotein C-terminal domain-like"/>
    <property type="match status" value="1"/>
</dbReference>
<dbReference type="GO" id="GO:0016491">
    <property type="term" value="F:oxidoreductase activity"/>
    <property type="evidence" value="ECO:0007669"/>
    <property type="project" value="UniProtKB-KW"/>
</dbReference>
<dbReference type="PROSITE" id="PS51387">
    <property type="entry name" value="FAD_PCMH"/>
    <property type="match status" value="1"/>
</dbReference>
<dbReference type="InterPro" id="IPR016167">
    <property type="entry name" value="FAD-bd_PCMH_sub1"/>
</dbReference>
<dbReference type="Pfam" id="PF00941">
    <property type="entry name" value="FAD_binding_5"/>
    <property type="match status" value="1"/>
</dbReference>
<organism evidence="5 6">
    <name type="scientific">Actinoallomurus iriomotensis</name>
    <dbReference type="NCBI Taxonomy" id="478107"/>
    <lineage>
        <taxon>Bacteria</taxon>
        <taxon>Bacillati</taxon>
        <taxon>Actinomycetota</taxon>
        <taxon>Actinomycetes</taxon>
        <taxon>Streptosporangiales</taxon>
        <taxon>Thermomonosporaceae</taxon>
        <taxon>Actinoallomurus</taxon>
    </lineage>
</organism>
<keyword evidence="1" id="KW-0285">Flavoprotein</keyword>
<dbReference type="SMART" id="SM01092">
    <property type="entry name" value="CO_deh_flav_C"/>
    <property type="match status" value="1"/>
</dbReference>
<dbReference type="RefSeq" id="WP_285583549.1">
    <property type="nucleotide sequence ID" value="NZ_BSTK01000022.1"/>
</dbReference>
<dbReference type="InterPro" id="IPR036683">
    <property type="entry name" value="CO_DH_flav_C_dom_sf"/>
</dbReference>
<evidence type="ECO:0000256" key="3">
    <source>
        <dbReference type="ARBA" id="ARBA00023002"/>
    </source>
</evidence>
<dbReference type="EMBL" id="BSTK01000022">
    <property type="protein sequence ID" value="GLY91748.1"/>
    <property type="molecule type" value="Genomic_DNA"/>
</dbReference>
<proteinExistence type="predicted"/>
<dbReference type="InterPro" id="IPR036318">
    <property type="entry name" value="FAD-bd_PCMH-like_sf"/>
</dbReference>